<evidence type="ECO:0000313" key="1">
    <source>
        <dbReference type="EMBL" id="KCZ92314.1"/>
    </source>
</evidence>
<accession>A0A059FNU4</accession>
<dbReference type="eggNOG" id="ENOG5032BM0">
    <property type="taxonomic scope" value="Bacteria"/>
</dbReference>
<dbReference type="STRING" id="1280950.HJO_09774"/>
<dbReference type="AlphaFoldDB" id="A0A059FNU4"/>
<evidence type="ECO:0000313" key="2">
    <source>
        <dbReference type="Proteomes" id="UP000025171"/>
    </source>
</evidence>
<reference evidence="1 2" key="1">
    <citation type="journal article" date="2014" name="Antonie Van Leeuwenhoek">
        <title>Hyphomonas beringensis sp. nov. and Hyphomonas chukchiensis sp. nov., isolated from surface seawater of the Bering Sea and Chukchi Sea.</title>
        <authorList>
            <person name="Li C."/>
            <person name="Lai Q."/>
            <person name="Li G."/>
            <person name="Dong C."/>
            <person name="Wang J."/>
            <person name="Liao Y."/>
            <person name="Shao Z."/>
        </authorList>
    </citation>
    <scope>NUCLEOTIDE SEQUENCE [LARGE SCALE GENOMIC DNA]</scope>
    <source>
        <strain evidence="1 2">MHS-2</strain>
    </source>
</reference>
<gene>
    <name evidence="1" type="ORF">HJO_09774</name>
</gene>
<protein>
    <recommendedName>
        <fullName evidence="3">DUF4262 domain-containing protein</fullName>
    </recommendedName>
</protein>
<organism evidence="1 2">
    <name type="scientific">Hyphomonas johnsonii MHS-2</name>
    <dbReference type="NCBI Taxonomy" id="1280950"/>
    <lineage>
        <taxon>Bacteria</taxon>
        <taxon>Pseudomonadati</taxon>
        <taxon>Pseudomonadota</taxon>
        <taxon>Alphaproteobacteria</taxon>
        <taxon>Hyphomonadales</taxon>
        <taxon>Hyphomonadaceae</taxon>
        <taxon>Hyphomonas</taxon>
    </lineage>
</organism>
<dbReference type="PATRIC" id="fig|1280950.3.peg.1956"/>
<dbReference type="InterPro" id="IPR025358">
    <property type="entry name" value="DUF4262"/>
</dbReference>
<keyword evidence="2" id="KW-1185">Reference proteome</keyword>
<comment type="caution">
    <text evidence="1">The sequence shown here is derived from an EMBL/GenBank/DDBJ whole genome shotgun (WGS) entry which is preliminary data.</text>
</comment>
<dbReference type="Proteomes" id="UP000025171">
    <property type="component" value="Unassembled WGS sequence"/>
</dbReference>
<dbReference type="EMBL" id="ARYK01000004">
    <property type="protein sequence ID" value="KCZ92314.1"/>
    <property type="molecule type" value="Genomic_DNA"/>
</dbReference>
<name>A0A059FNU4_9PROT</name>
<evidence type="ECO:0008006" key="3">
    <source>
        <dbReference type="Google" id="ProtNLM"/>
    </source>
</evidence>
<dbReference type="OrthoDB" id="9793188at2"/>
<proteinExistence type="predicted"/>
<dbReference type="Pfam" id="PF14081">
    <property type="entry name" value="DUF4262"/>
    <property type="match status" value="1"/>
</dbReference>
<sequence length="159" mass="18265">MDAPELTATEHRLLDNIDAHGWQSMHVFDPELARPNFTYSIGFTETLNAPEFIVFGLHRDVMHDMLSDVFRQIKAGRKVEGEQRWQGLVDGHDCIAKKADHADLFTDYVTWANWYWKHRGNKGHPGIIQLVWPGQIDGLFPWDEGCAQAVIDAQPRLWA</sequence>
<dbReference type="RefSeq" id="WP_035616543.1">
    <property type="nucleotide sequence ID" value="NZ_ARYK01000004.1"/>
</dbReference>